<dbReference type="PANTHER" id="PTHR43867:SF2">
    <property type="entry name" value="CELLULOSE SYNTHASE CATALYTIC SUBUNIT A [UDP-FORMING]"/>
    <property type="match status" value="1"/>
</dbReference>
<keyword evidence="2" id="KW-0328">Glycosyltransferase</keyword>
<dbReference type="Gene3D" id="3.90.550.10">
    <property type="entry name" value="Spore Coat Polysaccharide Biosynthesis Protein SpsA, Chain A"/>
    <property type="match status" value="2"/>
</dbReference>
<evidence type="ECO:0000256" key="2">
    <source>
        <dbReference type="ARBA" id="ARBA00022676"/>
    </source>
</evidence>
<feature type="transmembrane region" description="Helical" evidence="7">
    <location>
        <begin position="12"/>
        <end position="34"/>
    </location>
</feature>
<evidence type="ECO:0000256" key="7">
    <source>
        <dbReference type="SAM" id="Phobius"/>
    </source>
</evidence>
<dbReference type="AlphaFoldDB" id="A0A139IRA6"/>
<dbReference type="EMBL" id="LFZO01000025">
    <property type="protein sequence ID" value="KXT17104.1"/>
    <property type="molecule type" value="Genomic_DNA"/>
</dbReference>
<evidence type="ECO:0000313" key="9">
    <source>
        <dbReference type="EMBL" id="KXT17104.1"/>
    </source>
</evidence>
<evidence type="ECO:0000256" key="3">
    <source>
        <dbReference type="ARBA" id="ARBA00022679"/>
    </source>
</evidence>
<protein>
    <recommendedName>
        <fullName evidence="8">Glycosyltransferase 2-like domain-containing protein</fullName>
    </recommendedName>
</protein>
<dbReference type="Proteomes" id="UP000073492">
    <property type="component" value="Unassembled WGS sequence"/>
</dbReference>
<keyword evidence="10" id="KW-1185">Reference proteome</keyword>
<proteinExistence type="predicted"/>
<keyword evidence="5 7" id="KW-1133">Transmembrane helix</keyword>
<dbReference type="InterPro" id="IPR050321">
    <property type="entry name" value="Glycosyltr_2/OpgH_subfam"/>
</dbReference>
<evidence type="ECO:0000256" key="5">
    <source>
        <dbReference type="ARBA" id="ARBA00022989"/>
    </source>
</evidence>
<gene>
    <name evidence="9" type="ORF">AC579_2019</name>
</gene>
<dbReference type="InterPro" id="IPR029044">
    <property type="entry name" value="Nucleotide-diphossugar_trans"/>
</dbReference>
<dbReference type="PANTHER" id="PTHR43867">
    <property type="entry name" value="CELLULOSE SYNTHASE CATALYTIC SUBUNIT A [UDP-FORMING]"/>
    <property type="match status" value="1"/>
</dbReference>
<keyword evidence="4 7" id="KW-0812">Transmembrane</keyword>
<name>A0A139IRA6_9PEZI</name>
<feature type="domain" description="Glycosyltransferase 2-like" evidence="8">
    <location>
        <begin position="305"/>
        <end position="504"/>
    </location>
</feature>
<dbReference type="InterPro" id="IPR001173">
    <property type="entry name" value="Glyco_trans_2-like"/>
</dbReference>
<evidence type="ECO:0000313" key="10">
    <source>
        <dbReference type="Proteomes" id="UP000073492"/>
    </source>
</evidence>
<dbReference type="STRING" id="113226.A0A139IRA6"/>
<keyword evidence="3" id="KW-0808">Transferase</keyword>
<dbReference type="OrthoDB" id="72851at2759"/>
<evidence type="ECO:0000256" key="4">
    <source>
        <dbReference type="ARBA" id="ARBA00022692"/>
    </source>
</evidence>
<dbReference type="GO" id="GO:0016020">
    <property type="term" value="C:membrane"/>
    <property type="evidence" value="ECO:0007669"/>
    <property type="project" value="UniProtKB-SubCell"/>
</dbReference>
<feature type="transmembrane region" description="Helical" evidence="7">
    <location>
        <begin position="725"/>
        <end position="744"/>
    </location>
</feature>
<evidence type="ECO:0000259" key="8">
    <source>
        <dbReference type="Pfam" id="PF13632"/>
    </source>
</evidence>
<feature type="transmembrane region" description="Helical" evidence="7">
    <location>
        <begin position="479"/>
        <end position="499"/>
    </location>
</feature>
<organism evidence="9 10">
    <name type="scientific">Pseudocercospora musae</name>
    <dbReference type="NCBI Taxonomy" id="113226"/>
    <lineage>
        <taxon>Eukaryota</taxon>
        <taxon>Fungi</taxon>
        <taxon>Dikarya</taxon>
        <taxon>Ascomycota</taxon>
        <taxon>Pezizomycotina</taxon>
        <taxon>Dothideomycetes</taxon>
        <taxon>Dothideomycetidae</taxon>
        <taxon>Mycosphaerellales</taxon>
        <taxon>Mycosphaerellaceae</taxon>
        <taxon>Pseudocercospora</taxon>
    </lineage>
</organism>
<sequence length="745" mass="84590">MNQRSRFRLLRIIWILVSPTALCTLLSSLLYLAYRVKCILSAYQASQEDRMVAQSKRPQSLAFAYIFLAFELLSLCTRFASCFIVRADTSVAPIILSCFPRILAIRRPEYPTPALIGHNVPSVDVLITCCNEEREIIRDTVLAACTVHYPASRFRIFVCDEGAADDVREMIVGLRVQYSNLFYTAQAKDARQHHRAGNLNHGLRHSRSMCWPTERSQATRPRWMDRLLLRDTSLEQKPDMRTSKLRQSLSFDAQRKSLGGLPEFCRLSMAVDDEDYLQHYFSTTDRESGLRLQHYETLGTIISEYVAVLGADTIPEPQWLRTIMAPLVEDPRVALAYPPQAFYNIPVNDPLTQNISHAADIAGVVEDSLGNGTCQGSGYAVRRLAIEDIGGFPVESLAEDTCCSTSLLGAGWKTVFVHEALQYGTVSNSLRAHVEQRMRWFAGQMQIALLFKCRLSRSRGRHFTSLQRLAGLTSDLRQFVHVFLVLNFVFIPFALWSGYPMVIWTGDNELRWLIRLVTIWLVCHWLHQGLMGVIAGLANGRFEARMPFYGAEVQQWLLPYLFWAFIRSFLLPRHPSGKTAAFTSGRSAYFELNERDPPQKRIRNARLNHLALVLVHLLLVVATIFGVALVTIRALCDDNLPTLFPVKDVDSTSDTIVYLIARIGWPPLIWTQYVTSCITPVLYVLFQRDHANRETLLDRDASTGVAHSNIQARSVRNNGWVCWRFLRISVVGPYVGILLLLSFLL</sequence>
<dbReference type="Pfam" id="PF13632">
    <property type="entry name" value="Glyco_trans_2_3"/>
    <property type="match status" value="1"/>
</dbReference>
<feature type="transmembrane region" description="Helical" evidence="7">
    <location>
        <begin position="519"/>
        <end position="538"/>
    </location>
</feature>
<keyword evidence="6 7" id="KW-0472">Membrane</keyword>
<evidence type="ECO:0000256" key="1">
    <source>
        <dbReference type="ARBA" id="ARBA00004141"/>
    </source>
</evidence>
<evidence type="ECO:0000256" key="6">
    <source>
        <dbReference type="ARBA" id="ARBA00023136"/>
    </source>
</evidence>
<accession>A0A139IRA6</accession>
<dbReference type="GO" id="GO:0016757">
    <property type="term" value="F:glycosyltransferase activity"/>
    <property type="evidence" value="ECO:0007669"/>
    <property type="project" value="UniProtKB-KW"/>
</dbReference>
<comment type="caution">
    <text evidence="9">The sequence shown here is derived from an EMBL/GenBank/DDBJ whole genome shotgun (WGS) entry which is preliminary data.</text>
</comment>
<reference evidence="9 10" key="1">
    <citation type="submission" date="2015-07" db="EMBL/GenBank/DDBJ databases">
        <title>Comparative genomics of the Sigatoka disease complex on banana suggests a link between parallel evolutionary changes in Pseudocercospora fijiensis and Pseudocercospora eumusae and increased virulence on the banana host.</title>
        <authorList>
            <person name="Chang T.-C."/>
            <person name="Salvucci A."/>
            <person name="Crous P.W."/>
            <person name="Stergiopoulos I."/>
        </authorList>
    </citation>
    <scope>NUCLEOTIDE SEQUENCE [LARGE SCALE GENOMIC DNA]</scope>
    <source>
        <strain evidence="9 10">CBS 116634</strain>
    </source>
</reference>
<feature type="transmembrane region" description="Helical" evidence="7">
    <location>
        <begin position="610"/>
        <end position="635"/>
    </location>
</feature>
<comment type="subcellular location">
    <subcellularLocation>
        <location evidence="1">Membrane</location>
        <topology evidence="1">Multi-pass membrane protein</topology>
    </subcellularLocation>
</comment>
<feature type="transmembrane region" description="Helical" evidence="7">
    <location>
        <begin position="668"/>
        <end position="686"/>
    </location>
</feature>
<dbReference type="SUPFAM" id="SSF53448">
    <property type="entry name" value="Nucleotide-diphospho-sugar transferases"/>
    <property type="match status" value="1"/>
</dbReference>